<reference evidence="2 3" key="1">
    <citation type="submission" date="2017-05" db="EMBL/GenBank/DDBJ databases">
        <authorList>
            <person name="Song R."/>
            <person name="Chenine A.L."/>
            <person name="Ruprecht R.M."/>
        </authorList>
    </citation>
    <scope>NUCLEOTIDE SEQUENCE [LARGE SCALE GENOMIC DNA]</scope>
</reference>
<evidence type="ECO:0000313" key="3">
    <source>
        <dbReference type="Proteomes" id="UP000224829"/>
    </source>
</evidence>
<keyword evidence="3" id="KW-1185">Reference proteome</keyword>
<gene>
    <name evidence="2" type="ORF">NOXIFER_56</name>
</gene>
<name>A0A1Y0T2Y0_9CAUD</name>
<dbReference type="EMBL" id="MF063068">
    <property type="protein sequence ID" value="ARV77227.1"/>
    <property type="molecule type" value="Genomic_DNA"/>
</dbReference>
<dbReference type="Proteomes" id="UP000224829">
    <property type="component" value="Segment"/>
</dbReference>
<accession>A0A1Y0T2Y0</accession>
<evidence type="ECO:0000256" key="1">
    <source>
        <dbReference type="SAM" id="MobiDB-lite"/>
    </source>
</evidence>
<feature type="region of interest" description="Disordered" evidence="1">
    <location>
        <begin position="1"/>
        <end position="22"/>
    </location>
</feature>
<sequence>MADEKKPIEPLAPPPRPEAGNTPERLHYLEKQVATQAKRIEFLENANRDLILNVREEAMRLLGTAFGTLGEQLLVGAVARHKYKAEECNAERPINEQTFYARQITPGQWAYHVMQPSANGDLATEVVLERLASPMAVAVQEFISKLPADTPSVAFNVYREA</sequence>
<organism evidence="2 3">
    <name type="scientific">Pseudomonas phage Noxifer</name>
    <dbReference type="NCBI Taxonomy" id="2006684"/>
    <lineage>
        <taxon>Viruses</taxon>
        <taxon>Duplodnaviria</taxon>
        <taxon>Heunggongvirae</taxon>
        <taxon>Uroviricota</taxon>
        <taxon>Caudoviricetes</taxon>
        <taxon>Chimalliviridae</taxon>
        <taxon>Noxifervirus</taxon>
        <taxon>Noxifervirus noxifer</taxon>
    </lineage>
</organism>
<evidence type="ECO:0000313" key="2">
    <source>
        <dbReference type="EMBL" id="ARV77227.1"/>
    </source>
</evidence>
<protein>
    <submittedName>
        <fullName evidence="2">Uncharacterized protein</fullName>
    </submittedName>
</protein>
<proteinExistence type="predicted"/>